<name>A0A8D8R5P6_9HEMI</name>
<protein>
    <submittedName>
        <fullName evidence="1">Uncharacterized protein</fullName>
    </submittedName>
</protein>
<evidence type="ECO:0000313" key="1">
    <source>
        <dbReference type="EMBL" id="CAG6643380.1"/>
    </source>
</evidence>
<organism evidence="1">
    <name type="scientific">Cacopsylla melanoneura</name>
    <dbReference type="NCBI Taxonomy" id="428564"/>
    <lineage>
        <taxon>Eukaryota</taxon>
        <taxon>Metazoa</taxon>
        <taxon>Ecdysozoa</taxon>
        <taxon>Arthropoda</taxon>
        <taxon>Hexapoda</taxon>
        <taxon>Insecta</taxon>
        <taxon>Pterygota</taxon>
        <taxon>Neoptera</taxon>
        <taxon>Paraneoptera</taxon>
        <taxon>Hemiptera</taxon>
        <taxon>Sternorrhyncha</taxon>
        <taxon>Psylloidea</taxon>
        <taxon>Psyllidae</taxon>
        <taxon>Psyllinae</taxon>
        <taxon>Cacopsylla</taxon>
    </lineage>
</organism>
<dbReference type="AlphaFoldDB" id="A0A8D8R5P6"/>
<proteinExistence type="predicted"/>
<dbReference type="EMBL" id="HBUF01127003">
    <property type="protein sequence ID" value="CAG6643380.1"/>
    <property type="molecule type" value="Transcribed_RNA"/>
</dbReference>
<accession>A0A8D8R5P6</accession>
<sequence>MKKNHIKKHLHFTYVFHTTPTFFLTSFLKCLLTKTFFICELLRAPRLSSNSENPFTIAKLRKSLSLFWSHDVNSSNAGFEVGIRTTSVKTNSFSQTDNVICVGLCQIVLL</sequence>
<reference evidence="1" key="1">
    <citation type="submission" date="2021-05" db="EMBL/GenBank/DDBJ databases">
        <authorList>
            <person name="Alioto T."/>
            <person name="Alioto T."/>
            <person name="Gomez Garrido J."/>
        </authorList>
    </citation>
    <scope>NUCLEOTIDE SEQUENCE</scope>
</reference>
<dbReference type="EMBL" id="HBUF01127002">
    <property type="protein sequence ID" value="CAG6643379.1"/>
    <property type="molecule type" value="Transcribed_RNA"/>
</dbReference>